<protein>
    <submittedName>
        <fullName evidence="1">Origin specific replication binding factor</fullName>
    </submittedName>
</protein>
<proteinExistence type="predicted"/>
<dbReference type="AlphaFoldDB" id="A0A285B022"/>
<dbReference type="InterPro" id="IPR009731">
    <property type="entry name" value="P-like"/>
</dbReference>
<evidence type="ECO:0000313" key="2">
    <source>
        <dbReference type="Proteomes" id="UP000220639"/>
    </source>
</evidence>
<dbReference type="Proteomes" id="UP000220639">
    <property type="component" value="Unassembled WGS sequence"/>
</dbReference>
<organism evidence="1 2">
    <name type="scientific">Klebsiella grimontii</name>
    <dbReference type="NCBI Taxonomy" id="2058152"/>
    <lineage>
        <taxon>Bacteria</taxon>
        <taxon>Pseudomonadati</taxon>
        <taxon>Pseudomonadota</taxon>
        <taxon>Gammaproteobacteria</taxon>
        <taxon>Enterobacterales</taxon>
        <taxon>Enterobacteriaceae</taxon>
        <taxon>Klebsiella/Raoultella group</taxon>
        <taxon>Klebsiella</taxon>
    </lineage>
</organism>
<dbReference type="Pfam" id="PF06992">
    <property type="entry name" value="Phage_lambda_P"/>
    <property type="match status" value="1"/>
</dbReference>
<name>A0A285B022_9ENTR</name>
<sequence length="264" mass="29484">MEGFPVKPELYRAINNRDGEAMASMAGGNPEHGRVVNSDAERLVDALFMQLKQIFPAATQTNLRSDADERVAKQQWIAAFSENGIRTREQLSAGVRHARASESPFWPSPGQFIKWCKDSGTVLGIKLADVMGEFQRYNREKGLHTGGAERFPWSHPVMYWIVTDTRRAMYQRQLSEAETEKYAAKKLEDWALKVAAGEQIPSPVLALENNQEAIPTNHVSRQQGFHPEGKSFGCMPGAASLGALTPAQWLRDEYLIGKEKGLIQ</sequence>
<dbReference type="EMBL" id="FZTC01000015">
    <property type="protein sequence ID" value="SNU34255.1"/>
    <property type="molecule type" value="Genomic_DNA"/>
</dbReference>
<evidence type="ECO:0000313" key="1">
    <source>
        <dbReference type="EMBL" id="SNU34255.1"/>
    </source>
</evidence>
<accession>A0A285B022</accession>
<reference evidence="2" key="1">
    <citation type="submission" date="2017-08" db="EMBL/GenBank/DDBJ databases">
        <authorList>
            <person name="Brisse S."/>
        </authorList>
    </citation>
    <scope>NUCLEOTIDE SEQUENCE [LARGE SCALE GENOMIC DNA]</scope>
    <source>
        <strain evidence="2">06D021</strain>
    </source>
</reference>
<gene>
    <name evidence="1" type="ORF">KOSB73_220374</name>
</gene>
<dbReference type="GO" id="GO:0006270">
    <property type="term" value="P:DNA replication initiation"/>
    <property type="evidence" value="ECO:0007669"/>
    <property type="project" value="InterPro"/>
</dbReference>